<reference evidence="2 3" key="1">
    <citation type="submission" date="2017-09" db="EMBL/GenBank/DDBJ databases">
        <title>Depth-based differentiation of microbial function through sediment-hosted aquifers and enrichment of novel symbionts in the deep terrestrial subsurface.</title>
        <authorList>
            <person name="Probst A.J."/>
            <person name="Ladd B."/>
            <person name="Jarett J.K."/>
            <person name="Geller-Mcgrath D.E."/>
            <person name="Sieber C.M."/>
            <person name="Emerson J.B."/>
            <person name="Anantharaman K."/>
            <person name="Thomas B.C."/>
            <person name="Malmstrom R."/>
            <person name="Stieglmeier M."/>
            <person name="Klingl A."/>
            <person name="Woyke T."/>
            <person name="Ryan C.M."/>
            <person name="Banfield J.F."/>
        </authorList>
    </citation>
    <scope>NUCLEOTIDE SEQUENCE [LARGE SCALE GENOMIC DNA]</scope>
    <source>
        <strain evidence="2">CG11_big_fil_rev_8_21_14_0_20_42_13</strain>
    </source>
</reference>
<feature type="transmembrane region" description="Helical" evidence="1">
    <location>
        <begin position="12"/>
        <end position="31"/>
    </location>
</feature>
<keyword evidence="1" id="KW-1133">Transmembrane helix</keyword>
<accession>A0A2H0LXJ0</accession>
<feature type="transmembrane region" description="Helical" evidence="1">
    <location>
        <begin position="85"/>
        <end position="101"/>
    </location>
</feature>
<evidence type="ECO:0008006" key="4">
    <source>
        <dbReference type="Google" id="ProtNLM"/>
    </source>
</evidence>
<sequence>MVFRISIYKYIVFHGTLYVIFLNMSAIYLISRQLVKNRIAAILPVFIFAFSYFQLLNFHDFYAVESMIAPLFYIFAIIRYNNKRDAKSFLLMVFCLALFLASLDNGIVMSAIFWTGIFTALLVLFNISIVKDTVRVLLNLLRSPKGRVLVVISALLVVCAVLASFSAPRYNWGHVLATRGQKVDYEKMGTITGSALTIESSQIWTILNNWLPFTDIHENYMKFAWDGHDYRYIGLITLLLISAAFTLGFRNRYVFILFLTYFICNGYIIYTKDNIVYRLLIENSSLFQNVRNMLTIFPRGGASLFLLFLSAIGLDLTLQHARSNVSTVCEDEAKTQKLFLGGIKVLWFNIILIATLMCGIILFHTKFASNCKDFTPLNAMWHVLFHMFFYLMIFSFLLRLLYLFDYRAIGRWLIIVLFIFIFMDLTISLSYHADRYKDFRGLKGCFYGRMPYSKAQIPPDDTRFRPISNESENIFPPKYVGVYHNPITVTWSTKEWLALSSSENGKKFLDTWNPVTRKSKSYPGFKFYSNAYYVPFDKIKDVEEDNSITEKRPLFYLHDNTAINRLPTQQMDGKYDILDYNFNRVAISTNTKADGFLYFLDNYDRFWSAYIDGRKTKIYRANFTFKAIKLPQGAHTVLWVYNPYPVKAAYLLFYFMIAVFVIFCIRFKSVLIGR</sequence>
<feature type="transmembrane region" description="Helical" evidence="1">
    <location>
        <begin position="148"/>
        <end position="167"/>
    </location>
</feature>
<dbReference type="Pfam" id="PF09586">
    <property type="entry name" value="YfhO"/>
    <property type="match status" value="1"/>
</dbReference>
<keyword evidence="1" id="KW-0812">Transmembrane</keyword>
<keyword evidence="1" id="KW-0472">Membrane</keyword>
<evidence type="ECO:0000313" key="3">
    <source>
        <dbReference type="Proteomes" id="UP000229641"/>
    </source>
</evidence>
<feature type="transmembrane region" description="Helical" evidence="1">
    <location>
        <begin position="648"/>
        <end position="667"/>
    </location>
</feature>
<dbReference type="PANTHER" id="PTHR38454">
    <property type="entry name" value="INTEGRAL MEMBRANE PROTEIN-RELATED"/>
    <property type="match status" value="1"/>
</dbReference>
<feature type="transmembrane region" description="Helical" evidence="1">
    <location>
        <begin position="296"/>
        <end position="318"/>
    </location>
</feature>
<feature type="transmembrane region" description="Helical" evidence="1">
    <location>
        <begin position="230"/>
        <end position="248"/>
    </location>
</feature>
<gene>
    <name evidence="2" type="ORF">COV72_04605</name>
</gene>
<organism evidence="2 3">
    <name type="scientific">Candidatus Ghiorseimicrobium undicola</name>
    <dbReference type="NCBI Taxonomy" id="1974746"/>
    <lineage>
        <taxon>Bacteria</taxon>
        <taxon>Pseudomonadati</taxon>
        <taxon>Candidatus Omnitrophota</taxon>
        <taxon>Candidatus Ghiorseimicrobium</taxon>
    </lineage>
</organism>
<dbReference type="InterPro" id="IPR018580">
    <property type="entry name" value="Uncharacterised_YfhO"/>
</dbReference>
<dbReference type="AlphaFoldDB" id="A0A2H0LXJ0"/>
<feature type="transmembrane region" description="Helical" evidence="1">
    <location>
        <begin position="107"/>
        <end position="127"/>
    </location>
</feature>
<dbReference type="PANTHER" id="PTHR38454:SF1">
    <property type="entry name" value="INTEGRAL MEMBRANE PROTEIN"/>
    <property type="match status" value="1"/>
</dbReference>
<dbReference type="Proteomes" id="UP000229641">
    <property type="component" value="Unassembled WGS sequence"/>
</dbReference>
<evidence type="ECO:0000256" key="1">
    <source>
        <dbReference type="SAM" id="Phobius"/>
    </source>
</evidence>
<protein>
    <recommendedName>
        <fullName evidence="4">Membrane protein 6-pyruvoyl-tetrahydropterin synthase-related domain-containing protein</fullName>
    </recommendedName>
</protein>
<feature type="transmembrane region" description="Helical" evidence="1">
    <location>
        <begin position="61"/>
        <end position="78"/>
    </location>
</feature>
<dbReference type="EMBL" id="PCWA01000071">
    <property type="protein sequence ID" value="PIQ89143.1"/>
    <property type="molecule type" value="Genomic_DNA"/>
</dbReference>
<feature type="transmembrane region" description="Helical" evidence="1">
    <location>
        <begin position="38"/>
        <end position="55"/>
    </location>
</feature>
<feature type="transmembrane region" description="Helical" evidence="1">
    <location>
        <begin position="409"/>
        <end position="431"/>
    </location>
</feature>
<proteinExistence type="predicted"/>
<feature type="transmembrane region" description="Helical" evidence="1">
    <location>
        <begin position="338"/>
        <end position="363"/>
    </location>
</feature>
<feature type="transmembrane region" description="Helical" evidence="1">
    <location>
        <begin position="383"/>
        <end position="402"/>
    </location>
</feature>
<comment type="caution">
    <text evidence="2">The sequence shown here is derived from an EMBL/GenBank/DDBJ whole genome shotgun (WGS) entry which is preliminary data.</text>
</comment>
<evidence type="ECO:0000313" key="2">
    <source>
        <dbReference type="EMBL" id="PIQ89143.1"/>
    </source>
</evidence>
<feature type="transmembrane region" description="Helical" evidence="1">
    <location>
        <begin position="253"/>
        <end position="270"/>
    </location>
</feature>
<name>A0A2H0LXJ0_9BACT</name>